<protein>
    <submittedName>
        <fullName evidence="1">Uncharacterized protein</fullName>
    </submittedName>
</protein>
<proteinExistence type="predicted"/>
<keyword evidence="2" id="KW-1185">Reference proteome</keyword>
<dbReference type="EMBL" id="PEBK01000005">
    <property type="protein sequence ID" value="PJM75156.1"/>
    <property type="molecule type" value="Genomic_DNA"/>
</dbReference>
<dbReference type="AlphaFoldDB" id="A0A2M9HEC5"/>
<gene>
    <name evidence="1" type="ORF">CSQ87_06055</name>
</gene>
<comment type="caution">
    <text evidence="1">The sequence shown here is derived from an EMBL/GenBank/DDBJ whole genome shotgun (WGS) entry which is preliminary data.</text>
</comment>
<evidence type="ECO:0000313" key="2">
    <source>
        <dbReference type="Proteomes" id="UP000231451"/>
    </source>
</evidence>
<name>A0A2M9HEC5_9BIFI</name>
<evidence type="ECO:0000313" key="1">
    <source>
        <dbReference type="EMBL" id="PJM75156.1"/>
    </source>
</evidence>
<organism evidence="1 2">
    <name type="scientific">Bifidobacterium simiarum</name>
    <dbReference type="NCBI Taxonomy" id="2045441"/>
    <lineage>
        <taxon>Bacteria</taxon>
        <taxon>Bacillati</taxon>
        <taxon>Actinomycetota</taxon>
        <taxon>Actinomycetes</taxon>
        <taxon>Bifidobacteriales</taxon>
        <taxon>Bifidobacteriaceae</taxon>
        <taxon>Bifidobacterium</taxon>
    </lineage>
</organism>
<dbReference type="Proteomes" id="UP000231451">
    <property type="component" value="Unassembled WGS sequence"/>
</dbReference>
<sequence>MCAREVIAVLAITAPAIADREPGDDGGMVGRIIEDSMIGFMKGRTTTGTACFRAPFFRIWRNLCR</sequence>
<reference evidence="1 2" key="1">
    <citation type="submission" date="2017-10" db="EMBL/GenBank/DDBJ databases">
        <title>Draft genome sequences of strains TRE 1, TRE 9, TRE H and TRI 7, isolated from tamarins, belonging to four potential novel Bifidobacterium species.</title>
        <authorList>
            <person name="Mattarelli P."/>
            <person name="Modesto M."/>
            <person name="Puglisi E."/>
            <person name="Morelli L."/>
            <person name="Spezio C."/>
            <person name="Bonetti A."/>
            <person name="Sandri C."/>
        </authorList>
    </citation>
    <scope>NUCLEOTIDE SEQUENCE [LARGE SCALE GENOMIC DNA]</scope>
    <source>
        <strain evidence="2">TRI7</strain>
    </source>
</reference>
<accession>A0A2M9HEC5</accession>